<gene>
    <name evidence="1" type="ORF">TNIN_309061</name>
</gene>
<organism evidence="1 2">
    <name type="scientific">Trichonephila inaurata madagascariensis</name>
    <dbReference type="NCBI Taxonomy" id="2747483"/>
    <lineage>
        <taxon>Eukaryota</taxon>
        <taxon>Metazoa</taxon>
        <taxon>Ecdysozoa</taxon>
        <taxon>Arthropoda</taxon>
        <taxon>Chelicerata</taxon>
        <taxon>Arachnida</taxon>
        <taxon>Araneae</taxon>
        <taxon>Araneomorphae</taxon>
        <taxon>Entelegynae</taxon>
        <taxon>Araneoidea</taxon>
        <taxon>Nephilidae</taxon>
        <taxon>Trichonephila</taxon>
        <taxon>Trichonephila inaurata</taxon>
    </lineage>
</organism>
<name>A0A8X6WSS9_9ARAC</name>
<reference evidence="1" key="1">
    <citation type="submission" date="2020-08" db="EMBL/GenBank/DDBJ databases">
        <title>Multicomponent nature underlies the extraordinary mechanical properties of spider dragline silk.</title>
        <authorList>
            <person name="Kono N."/>
            <person name="Nakamura H."/>
            <person name="Mori M."/>
            <person name="Yoshida Y."/>
            <person name="Ohtoshi R."/>
            <person name="Malay A.D."/>
            <person name="Moran D.A.P."/>
            <person name="Tomita M."/>
            <person name="Numata K."/>
            <person name="Arakawa K."/>
        </authorList>
    </citation>
    <scope>NUCLEOTIDE SEQUENCE</scope>
</reference>
<dbReference type="AlphaFoldDB" id="A0A8X6WSS9"/>
<sequence>MTFKRKWYKVENPIPLSKSLGEKLMQVLWKHLLTSGLGLICRYEIFRAIFSPKKQSISCVCPWIDIIAFYEECHLSTLLSRSQYLSPVKRNVRIRSKNNITSEIASQARFLF</sequence>
<keyword evidence="2" id="KW-1185">Reference proteome</keyword>
<evidence type="ECO:0000313" key="2">
    <source>
        <dbReference type="Proteomes" id="UP000886998"/>
    </source>
</evidence>
<evidence type="ECO:0000313" key="1">
    <source>
        <dbReference type="EMBL" id="GFY39131.1"/>
    </source>
</evidence>
<dbReference type="Proteomes" id="UP000886998">
    <property type="component" value="Unassembled WGS sequence"/>
</dbReference>
<dbReference type="EMBL" id="BMAV01001230">
    <property type="protein sequence ID" value="GFY39131.1"/>
    <property type="molecule type" value="Genomic_DNA"/>
</dbReference>
<accession>A0A8X6WSS9</accession>
<protein>
    <submittedName>
        <fullName evidence="1">Uncharacterized protein</fullName>
    </submittedName>
</protein>
<comment type="caution">
    <text evidence="1">The sequence shown here is derived from an EMBL/GenBank/DDBJ whole genome shotgun (WGS) entry which is preliminary data.</text>
</comment>
<proteinExistence type="predicted"/>